<dbReference type="PANTHER" id="PTHR41317">
    <property type="entry name" value="PD-(D_E)XK NUCLEASE FAMILY TRANSPOSASE"/>
    <property type="match status" value="1"/>
</dbReference>
<sequence length="324" mass="37138">MSSRFVNPFTDLGFKIIFGQPASKDLLIILLNELLSGEHHIEDLTFLDKEDRSENIHDKGIIYDLYCRTSTGEYIIVEMQNRWHSHFLDRTLYYVCRAVSRQMENPSSKEVCVPDTPLEGDCGLLREEEASYGLRYRLPAVYGIFLMNFKEDGLESKFRTDTVVSDRDSGRVVNRNFRQIYLQFPYFTKDLDECSTLSDKLMYALKNMNNWNRMPDALKEQVFSHLDRLAAKAHLSEGDRIAYDKAVDRYNVSRIVENDIREQAVAEGKAIGKAIGKAEGKAEGEAEGRLKERLEIARKLKENGFSIADIVRVAGLSAEEIDKL</sequence>
<name>A0A396B5N1_PHOVU</name>
<comment type="caution">
    <text evidence="2">The sequence shown here is derived from an EMBL/GenBank/DDBJ whole genome shotgun (WGS) entry which is preliminary data.</text>
</comment>
<evidence type="ECO:0000313" key="3">
    <source>
        <dbReference type="Proteomes" id="UP000261003"/>
    </source>
</evidence>
<dbReference type="Proteomes" id="UP001181258">
    <property type="component" value="Unassembled WGS sequence"/>
</dbReference>
<dbReference type="Pfam" id="PF12784">
    <property type="entry name" value="PDDEXK_2"/>
    <property type="match status" value="2"/>
</dbReference>
<organism evidence="2 3">
    <name type="scientific">Phocaeicola vulgatus</name>
    <name type="common">Bacteroides vulgatus</name>
    <dbReference type="NCBI Taxonomy" id="821"/>
    <lineage>
        <taxon>Bacteria</taxon>
        <taxon>Pseudomonadati</taxon>
        <taxon>Bacteroidota</taxon>
        <taxon>Bacteroidia</taxon>
        <taxon>Bacteroidales</taxon>
        <taxon>Bacteroidaceae</taxon>
        <taxon>Phocaeicola</taxon>
    </lineage>
</organism>
<reference evidence="1" key="2">
    <citation type="submission" date="2023-10" db="EMBL/GenBank/DDBJ databases">
        <title>Genome of potential pathogenic bacteria in Crohn's disease.</title>
        <authorList>
            <person name="Rodriguez-Palacios A."/>
        </authorList>
    </citation>
    <scope>NUCLEOTIDE SEQUENCE</scope>
    <source>
        <strain evidence="1">CavFT-hAR107</strain>
    </source>
</reference>
<dbReference type="Proteomes" id="UP000261003">
    <property type="component" value="Unassembled WGS sequence"/>
</dbReference>
<dbReference type="AlphaFoldDB" id="A0A396B5N1"/>
<dbReference type="RefSeq" id="WP_117720027.1">
    <property type="nucleotide sequence ID" value="NZ_BAABZK010000002.1"/>
</dbReference>
<proteinExistence type="predicted"/>
<protein>
    <submittedName>
        <fullName evidence="1">PD-(D/E)XK nuclease family transposase</fullName>
    </submittedName>
</protein>
<evidence type="ECO:0000313" key="1">
    <source>
        <dbReference type="EMBL" id="MDU0248445.1"/>
    </source>
</evidence>
<dbReference type="EMBL" id="JAWDHD010000008">
    <property type="protein sequence ID" value="MDU0248445.1"/>
    <property type="molecule type" value="Genomic_DNA"/>
</dbReference>
<reference evidence="2 3" key="1">
    <citation type="submission" date="2018-08" db="EMBL/GenBank/DDBJ databases">
        <title>A genome reference for cultivated species of the human gut microbiota.</title>
        <authorList>
            <person name="Zou Y."/>
            <person name="Xue W."/>
            <person name="Luo G."/>
        </authorList>
    </citation>
    <scope>NUCLEOTIDE SEQUENCE [LARGE SCALE GENOMIC DNA]</scope>
    <source>
        <strain evidence="2 3">OM08-13BH</strain>
    </source>
</reference>
<gene>
    <name evidence="2" type="ORF">DXC16_01195</name>
    <name evidence="1" type="ORF">RVY68_07035</name>
</gene>
<dbReference type="PANTHER" id="PTHR41317:SF1">
    <property type="entry name" value="PD-(D_E)XK NUCLEASE FAMILY TRANSPOSASE"/>
    <property type="match status" value="1"/>
</dbReference>
<accession>A0A396B5N1</accession>
<evidence type="ECO:0000313" key="2">
    <source>
        <dbReference type="EMBL" id="RGM48533.1"/>
    </source>
</evidence>
<dbReference type="EMBL" id="QSTG01000001">
    <property type="protein sequence ID" value="RGM48533.1"/>
    <property type="molecule type" value="Genomic_DNA"/>
</dbReference>